<keyword evidence="3 6" id="KW-0812">Transmembrane</keyword>
<dbReference type="PANTHER" id="PTHR32322:SF18">
    <property type="entry name" value="S-ADENOSYLMETHIONINE_S-ADENOSYLHOMOCYSTEINE TRANSPORTER"/>
    <property type="match status" value="1"/>
</dbReference>
<evidence type="ECO:0000256" key="6">
    <source>
        <dbReference type="SAM" id="Phobius"/>
    </source>
</evidence>
<evidence type="ECO:0000256" key="2">
    <source>
        <dbReference type="ARBA" id="ARBA00022475"/>
    </source>
</evidence>
<dbReference type="InterPro" id="IPR050638">
    <property type="entry name" value="AA-Vitamin_Transporters"/>
</dbReference>
<feature type="transmembrane region" description="Helical" evidence="6">
    <location>
        <begin position="274"/>
        <end position="292"/>
    </location>
</feature>
<sequence length="301" mass="32860">MEKLKGAIAVFLGASSFGILSTFVKKAYAQNFTLAEVIGMQVLFGMVILWAIYFGVRIFNKERLDKYPKKTKVWTILISGFSTGLVSILYYKCVSLVPASLAIVLLMQYIWIGALIEFILFRSKPSRKQAIGIVVILLSTLLATGLLDKGIASFDLAGIGYGLLAATGYASFLIVNGRVGNDYPPIQKSGLMVTGSCILIFILFRPFSLFTGELGDGIWYFGLILSIFGTVLPPLLFAYGIPKIGVSLSSILSAAELPVAVCMSYFVLTEHVTLLQWIGVVIILLIVVWMNLNKEKAAETV</sequence>
<dbReference type="GO" id="GO:0005886">
    <property type="term" value="C:plasma membrane"/>
    <property type="evidence" value="ECO:0007669"/>
    <property type="project" value="UniProtKB-SubCell"/>
</dbReference>
<keyword evidence="4 6" id="KW-1133">Transmembrane helix</keyword>
<keyword evidence="2" id="KW-1003">Cell membrane</keyword>
<reference evidence="8 9" key="1">
    <citation type="submission" date="2018-06" db="EMBL/GenBank/DDBJ databases">
        <authorList>
            <consortium name="Pathogen Informatics"/>
            <person name="Doyle S."/>
        </authorList>
    </citation>
    <scope>NUCLEOTIDE SEQUENCE [LARGE SCALE GENOMIC DNA]</scope>
    <source>
        <strain evidence="8 9">NCTC11388</strain>
    </source>
</reference>
<evidence type="ECO:0000313" key="8">
    <source>
        <dbReference type="EMBL" id="SUJ05502.1"/>
    </source>
</evidence>
<evidence type="ECO:0000256" key="4">
    <source>
        <dbReference type="ARBA" id="ARBA00022989"/>
    </source>
</evidence>
<evidence type="ECO:0000256" key="5">
    <source>
        <dbReference type="ARBA" id="ARBA00023136"/>
    </source>
</evidence>
<dbReference type="EMBL" id="UGYW01000002">
    <property type="protein sequence ID" value="SUJ05502.1"/>
    <property type="molecule type" value="Genomic_DNA"/>
</dbReference>
<evidence type="ECO:0000259" key="7">
    <source>
        <dbReference type="Pfam" id="PF00892"/>
    </source>
</evidence>
<feature type="transmembrane region" description="Helical" evidence="6">
    <location>
        <begin position="39"/>
        <end position="59"/>
    </location>
</feature>
<dbReference type="InterPro" id="IPR000620">
    <property type="entry name" value="EamA_dom"/>
</dbReference>
<feature type="transmembrane region" description="Helical" evidence="6">
    <location>
        <begin position="97"/>
        <end position="121"/>
    </location>
</feature>
<evidence type="ECO:0000256" key="3">
    <source>
        <dbReference type="ARBA" id="ARBA00022692"/>
    </source>
</evidence>
<feature type="transmembrane region" description="Helical" evidence="6">
    <location>
        <begin position="246"/>
        <end position="268"/>
    </location>
</feature>
<feature type="transmembrane region" description="Helical" evidence="6">
    <location>
        <begin position="159"/>
        <end position="179"/>
    </location>
</feature>
<dbReference type="SUPFAM" id="SSF103481">
    <property type="entry name" value="Multidrug resistance efflux transporter EmrE"/>
    <property type="match status" value="2"/>
</dbReference>
<feature type="transmembrane region" description="Helical" evidence="6">
    <location>
        <begin position="191"/>
        <end position="212"/>
    </location>
</feature>
<feature type="transmembrane region" description="Helical" evidence="6">
    <location>
        <begin position="71"/>
        <end position="91"/>
    </location>
</feature>
<keyword evidence="5 6" id="KW-0472">Membrane</keyword>
<feature type="transmembrane region" description="Helical" evidence="6">
    <location>
        <begin position="130"/>
        <end position="147"/>
    </location>
</feature>
<feature type="domain" description="EamA" evidence="7">
    <location>
        <begin position="157"/>
        <end position="291"/>
    </location>
</feature>
<accession>A0A380BRW1</accession>
<proteinExistence type="predicted"/>
<evidence type="ECO:0000256" key="1">
    <source>
        <dbReference type="ARBA" id="ARBA00004651"/>
    </source>
</evidence>
<dbReference type="InterPro" id="IPR037185">
    <property type="entry name" value="EmrE-like"/>
</dbReference>
<dbReference type="AlphaFoldDB" id="A0A380BRW1"/>
<comment type="subcellular location">
    <subcellularLocation>
        <location evidence="1">Cell membrane</location>
        <topology evidence="1">Multi-pass membrane protein</topology>
    </subcellularLocation>
</comment>
<feature type="transmembrane region" description="Helical" evidence="6">
    <location>
        <begin position="218"/>
        <end position="239"/>
    </location>
</feature>
<dbReference type="RefSeq" id="WP_115169712.1">
    <property type="nucleotide sequence ID" value="NZ_UGYW01000002.1"/>
</dbReference>
<dbReference type="Pfam" id="PF00892">
    <property type="entry name" value="EamA"/>
    <property type="match status" value="2"/>
</dbReference>
<dbReference type="Proteomes" id="UP000254893">
    <property type="component" value="Unassembled WGS sequence"/>
</dbReference>
<evidence type="ECO:0000313" key="9">
    <source>
        <dbReference type="Proteomes" id="UP000254893"/>
    </source>
</evidence>
<gene>
    <name evidence="8" type="ORF">NCTC11388_01558</name>
</gene>
<organism evidence="8 9">
    <name type="scientific">Sphingobacterium spiritivorum</name>
    <name type="common">Flavobacterium spiritivorum</name>
    <dbReference type="NCBI Taxonomy" id="258"/>
    <lineage>
        <taxon>Bacteria</taxon>
        <taxon>Pseudomonadati</taxon>
        <taxon>Bacteroidota</taxon>
        <taxon>Sphingobacteriia</taxon>
        <taxon>Sphingobacteriales</taxon>
        <taxon>Sphingobacteriaceae</taxon>
        <taxon>Sphingobacterium</taxon>
    </lineage>
</organism>
<feature type="domain" description="EamA" evidence="7">
    <location>
        <begin position="5"/>
        <end position="143"/>
    </location>
</feature>
<protein>
    <submittedName>
        <fullName evidence="8">Predicted permease, DMT superfamily</fullName>
    </submittedName>
</protein>
<dbReference type="PANTHER" id="PTHR32322">
    <property type="entry name" value="INNER MEMBRANE TRANSPORTER"/>
    <property type="match status" value="1"/>
</dbReference>
<name>A0A380BRW1_SPHSI</name>